<name>A0ABQ3LZV7_9PSEU</name>
<sequence>MTLSIPVQRGPLAGVNYVFRGSGRIPEQANGTVDDFRGMLVVPIGNEMIVFGTVTDQGSISRVLRSLEALGMRVDSVHRVRELPAQESGGNYPDARRFGNGVVPFGG</sequence>
<proteinExistence type="predicted"/>
<reference evidence="2" key="1">
    <citation type="journal article" date="2019" name="Int. J. Syst. Evol. Microbiol.">
        <title>The Global Catalogue of Microorganisms (GCM) 10K type strain sequencing project: providing services to taxonomists for standard genome sequencing and annotation.</title>
        <authorList>
            <consortium name="The Broad Institute Genomics Platform"/>
            <consortium name="The Broad Institute Genome Sequencing Center for Infectious Disease"/>
            <person name="Wu L."/>
            <person name="Ma J."/>
        </authorList>
    </citation>
    <scope>NUCLEOTIDE SEQUENCE [LARGE SCALE GENOMIC DNA]</scope>
    <source>
        <strain evidence="2">CGMCC 4.7683</strain>
    </source>
</reference>
<dbReference type="Proteomes" id="UP000635387">
    <property type="component" value="Unassembled WGS sequence"/>
</dbReference>
<keyword evidence="2" id="KW-1185">Reference proteome</keyword>
<organism evidence="1 2">
    <name type="scientific">Amycolatopsis oliviviridis</name>
    <dbReference type="NCBI Taxonomy" id="1471590"/>
    <lineage>
        <taxon>Bacteria</taxon>
        <taxon>Bacillati</taxon>
        <taxon>Actinomycetota</taxon>
        <taxon>Actinomycetes</taxon>
        <taxon>Pseudonocardiales</taxon>
        <taxon>Pseudonocardiaceae</taxon>
        <taxon>Amycolatopsis</taxon>
    </lineage>
</organism>
<protein>
    <submittedName>
        <fullName evidence="1">Uncharacterized protein</fullName>
    </submittedName>
</protein>
<dbReference type="EMBL" id="BNAY01000008">
    <property type="protein sequence ID" value="GHH30332.1"/>
    <property type="molecule type" value="Genomic_DNA"/>
</dbReference>
<dbReference type="RefSeq" id="WP_229908049.1">
    <property type="nucleotide sequence ID" value="NZ_BNAY01000008.1"/>
</dbReference>
<evidence type="ECO:0000313" key="1">
    <source>
        <dbReference type="EMBL" id="GHH30332.1"/>
    </source>
</evidence>
<accession>A0ABQ3LZV7</accession>
<gene>
    <name evidence="1" type="ORF">GCM10017790_63910</name>
</gene>
<evidence type="ECO:0000313" key="2">
    <source>
        <dbReference type="Proteomes" id="UP000635387"/>
    </source>
</evidence>
<comment type="caution">
    <text evidence="1">The sequence shown here is derived from an EMBL/GenBank/DDBJ whole genome shotgun (WGS) entry which is preliminary data.</text>
</comment>